<dbReference type="AlphaFoldDB" id="A0A841QI23"/>
<proteinExistence type="predicted"/>
<dbReference type="EMBL" id="JACHIE010000016">
    <property type="protein sequence ID" value="MBB6458220.1"/>
    <property type="molecule type" value="Genomic_DNA"/>
</dbReference>
<name>A0A841QI23_9PROT</name>
<dbReference type="Proteomes" id="UP000578000">
    <property type="component" value="Unassembled WGS sequence"/>
</dbReference>
<comment type="caution">
    <text evidence="1">The sequence shown here is derived from an EMBL/GenBank/DDBJ whole genome shotgun (WGS) entry which is preliminary data.</text>
</comment>
<gene>
    <name evidence="1" type="ORF">HNR55_002827</name>
</gene>
<reference evidence="1 2" key="1">
    <citation type="submission" date="2020-08" db="EMBL/GenBank/DDBJ databases">
        <title>Genomic Encyclopedia of Type Strains, Phase IV (KMG-IV): sequencing the most valuable type-strain genomes for metagenomic binning, comparative biology and taxonomic classification.</title>
        <authorList>
            <person name="Goeker M."/>
        </authorList>
    </citation>
    <scope>NUCLEOTIDE SEQUENCE [LARGE SCALE GENOMIC DNA]</scope>
    <source>
        <strain evidence="1 2">DSM 4491</strain>
    </source>
</reference>
<sequence length="85" mass="9637">MAKNMFRTVADLLMDYWDPIDVGDNPNLFDEYDAYVPGMIRLIEKGASMQTIENHLKAVEVTLGVQASDSRRVETAAKLIRLRAH</sequence>
<dbReference type="RefSeq" id="WP_166116285.1">
    <property type="nucleotide sequence ID" value="NZ_BAABDB010000037.1"/>
</dbReference>
<keyword evidence="2" id="KW-1185">Reference proteome</keyword>
<evidence type="ECO:0000313" key="2">
    <source>
        <dbReference type="Proteomes" id="UP000578000"/>
    </source>
</evidence>
<organism evidence="1 2">
    <name type="scientific">Acetobacter lovaniensis</name>
    <dbReference type="NCBI Taxonomy" id="104100"/>
    <lineage>
        <taxon>Bacteria</taxon>
        <taxon>Pseudomonadati</taxon>
        <taxon>Pseudomonadota</taxon>
        <taxon>Alphaproteobacteria</taxon>
        <taxon>Acetobacterales</taxon>
        <taxon>Acetobacteraceae</taxon>
        <taxon>Acetobacter</taxon>
    </lineage>
</organism>
<evidence type="ECO:0008006" key="3">
    <source>
        <dbReference type="Google" id="ProtNLM"/>
    </source>
</evidence>
<accession>A0A841QI23</accession>
<protein>
    <recommendedName>
        <fullName evidence="3">DUF1871 domain-containing protein</fullName>
    </recommendedName>
</protein>
<evidence type="ECO:0000313" key="1">
    <source>
        <dbReference type="EMBL" id="MBB6458220.1"/>
    </source>
</evidence>